<dbReference type="GO" id="GO:0006355">
    <property type="term" value="P:regulation of DNA-templated transcription"/>
    <property type="evidence" value="ECO:0007669"/>
    <property type="project" value="InterPro"/>
</dbReference>
<evidence type="ECO:0000256" key="1">
    <source>
        <dbReference type="ARBA" id="ARBA00023125"/>
    </source>
</evidence>
<dbReference type="AlphaFoldDB" id="A0A286GJX2"/>
<dbReference type="RefSeq" id="WP_176525141.1">
    <property type="nucleotide sequence ID" value="NZ_OCNJ01000005.1"/>
</dbReference>
<dbReference type="InterPro" id="IPR000792">
    <property type="entry name" value="Tscrpt_reg_LuxR_C"/>
</dbReference>
<evidence type="ECO:0000259" key="2">
    <source>
        <dbReference type="PROSITE" id="PS50043"/>
    </source>
</evidence>
<dbReference type="Gene3D" id="1.10.10.10">
    <property type="entry name" value="Winged helix-like DNA-binding domain superfamily/Winged helix DNA-binding domain"/>
    <property type="match status" value="1"/>
</dbReference>
<evidence type="ECO:0000313" key="4">
    <source>
        <dbReference type="Proteomes" id="UP000219621"/>
    </source>
</evidence>
<dbReference type="CDD" id="cd06170">
    <property type="entry name" value="LuxR_C_like"/>
    <property type="match status" value="1"/>
</dbReference>
<dbReference type="PANTHER" id="PTHR43214">
    <property type="entry name" value="TWO-COMPONENT RESPONSE REGULATOR"/>
    <property type="match status" value="1"/>
</dbReference>
<keyword evidence="4" id="KW-1185">Reference proteome</keyword>
<protein>
    <submittedName>
        <fullName evidence="3">DNA-binding transcriptional regulator, CsgD family</fullName>
    </submittedName>
</protein>
<keyword evidence="1 3" id="KW-0238">DNA-binding</keyword>
<dbReference type="PRINTS" id="PR00038">
    <property type="entry name" value="HTHLUXR"/>
</dbReference>
<dbReference type="PROSITE" id="PS50043">
    <property type="entry name" value="HTH_LUXR_2"/>
    <property type="match status" value="1"/>
</dbReference>
<reference evidence="3 4" key="1">
    <citation type="submission" date="2017-09" db="EMBL/GenBank/DDBJ databases">
        <authorList>
            <person name="Ehlers B."/>
            <person name="Leendertz F.H."/>
        </authorList>
    </citation>
    <scope>NUCLEOTIDE SEQUENCE [LARGE SCALE GENOMIC DNA]</scope>
    <source>
        <strain evidence="3 4">USBA 140</strain>
    </source>
</reference>
<gene>
    <name evidence="3" type="ORF">SAMN05421508_1053</name>
</gene>
<evidence type="ECO:0000313" key="3">
    <source>
        <dbReference type="EMBL" id="SOD95800.1"/>
    </source>
</evidence>
<accession>A0A286GJX2</accession>
<dbReference type="EMBL" id="OCNJ01000005">
    <property type="protein sequence ID" value="SOD95800.1"/>
    <property type="molecule type" value="Genomic_DNA"/>
</dbReference>
<sequence>MTSGETVHVIIDKIYDGAVQEQADAWQDAMAMIEHATGGLVTLTLEDTRVGSVDVFVAPSLPPAAVESYSSHFFRVNPWLPLIPEHPGDQPLDGDALLDPHILLASEYYTDWLKPQGLRYAIGADLFREPGRVMLLSILLAPDNPPTDSHFALLRTLQPHLRRAAQVRRQLADAWAARSSADAMLERIATAVLLLDGGGRVVALNDRARRLVEARRGLDIDGRQHLQAAAAAAREPLRRRIASALAVGSGGAGGVLAVPCGPEEERLHVLVAPTGSGRGWLGIAAPAVAVFVHDPAATGRPSPERLAELFGLTQAEGRVLAELAIGASVQEVASRSGVAVSTVRHHLKQLFGKTGVNRQAELVRLVLQDPVTRSRRHGPGSTG</sequence>
<proteinExistence type="predicted"/>
<dbReference type="Proteomes" id="UP000219621">
    <property type="component" value="Unassembled WGS sequence"/>
</dbReference>
<dbReference type="Pfam" id="PF00196">
    <property type="entry name" value="GerE"/>
    <property type="match status" value="1"/>
</dbReference>
<feature type="domain" description="HTH luxR-type" evidence="2">
    <location>
        <begin position="305"/>
        <end position="370"/>
    </location>
</feature>
<dbReference type="GO" id="GO:0003677">
    <property type="term" value="F:DNA binding"/>
    <property type="evidence" value="ECO:0007669"/>
    <property type="project" value="UniProtKB-KW"/>
</dbReference>
<dbReference type="SUPFAM" id="SSF46894">
    <property type="entry name" value="C-terminal effector domain of the bipartite response regulators"/>
    <property type="match status" value="1"/>
</dbReference>
<dbReference type="SMART" id="SM00421">
    <property type="entry name" value="HTH_LUXR"/>
    <property type="match status" value="1"/>
</dbReference>
<dbReference type="InterPro" id="IPR039420">
    <property type="entry name" value="WalR-like"/>
</dbReference>
<name>A0A286GJX2_9PROT</name>
<dbReference type="InterPro" id="IPR016032">
    <property type="entry name" value="Sig_transdc_resp-reg_C-effctor"/>
</dbReference>
<organism evidence="3 4">
    <name type="scientific">Caenispirillum bisanense</name>
    <dbReference type="NCBI Taxonomy" id="414052"/>
    <lineage>
        <taxon>Bacteria</taxon>
        <taxon>Pseudomonadati</taxon>
        <taxon>Pseudomonadota</taxon>
        <taxon>Alphaproteobacteria</taxon>
        <taxon>Rhodospirillales</taxon>
        <taxon>Novispirillaceae</taxon>
        <taxon>Caenispirillum</taxon>
    </lineage>
</organism>
<dbReference type="InterPro" id="IPR036388">
    <property type="entry name" value="WH-like_DNA-bd_sf"/>
</dbReference>